<evidence type="ECO:0000313" key="2">
    <source>
        <dbReference type="EnsemblMetazoa" id="PPA33780.1"/>
    </source>
</evidence>
<feature type="compositionally biased region" description="Basic residues" evidence="1">
    <location>
        <begin position="97"/>
        <end position="107"/>
    </location>
</feature>
<feature type="compositionally biased region" description="Polar residues" evidence="1">
    <location>
        <begin position="112"/>
        <end position="123"/>
    </location>
</feature>
<protein>
    <submittedName>
        <fullName evidence="2">Uncharacterized protein</fullName>
    </submittedName>
</protein>
<keyword evidence="3" id="KW-1185">Reference proteome</keyword>
<accession>A0A2A6BU35</accession>
<feature type="region of interest" description="Disordered" evidence="1">
    <location>
        <begin position="95"/>
        <end position="123"/>
    </location>
</feature>
<sequence>MPLPRVPLMYTNYRRALPHIKERRKKSLQCAYHVCDSVPSADRVFFVDCGHVVCREYADQIREPAIAPLIVCPYCGIDSEIVEMGDDIMELDEAAAKKQRKKEKRERRKNEVPTQESTHRTSS</sequence>
<dbReference type="EnsemblMetazoa" id="PPA33780.1">
    <property type="protein sequence ID" value="PPA33780.1"/>
    <property type="gene ID" value="WBGene00272149"/>
</dbReference>
<reference evidence="3" key="1">
    <citation type="journal article" date="2008" name="Nat. Genet.">
        <title>The Pristionchus pacificus genome provides a unique perspective on nematode lifestyle and parasitism.</title>
        <authorList>
            <person name="Dieterich C."/>
            <person name="Clifton S.W."/>
            <person name="Schuster L.N."/>
            <person name="Chinwalla A."/>
            <person name="Delehaunty K."/>
            <person name="Dinkelacker I."/>
            <person name="Fulton L."/>
            <person name="Fulton R."/>
            <person name="Godfrey J."/>
            <person name="Minx P."/>
            <person name="Mitreva M."/>
            <person name="Roeseler W."/>
            <person name="Tian H."/>
            <person name="Witte H."/>
            <person name="Yang S.P."/>
            <person name="Wilson R.K."/>
            <person name="Sommer R.J."/>
        </authorList>
    </citation>
    <scope>NUCLEOTIDE SEQUENCE [LARGE SCALE GENOMIC DNA]</scope>
    <source>
        <strain evidence="3">PS312</strain>
    </source>
</reference>
<proteinExistence type="predicted"/>
<organism evidence="2 3">
    <name type="scientific">Pristionchus pacificus</name>
    <name type="common">Parasitic nematode worm</name>
    <dbReference type="NCBI Taxonomy" id="54126"/>
    <lineage>
        <taxon>Eukaryota</taxon>
        <taxon>Metazoa</taxon>
        <taxon>Ecdysozoa</taxon>
        <taxon>Nematoda</taxon>
        <taxon>Chromadorea</taxon>
        <taxon>Rhabditida</taxon>
        <taxon>Rhabditina</taxon>
        <taxon>Diplogasteromorpha</taxon>
        <taxon>Diplogasteroidea</taxon>
        <taxon>Neodiplogasteridae</taxon>
        <taxon>Pristionchus</taxon>
    </lineage>
</organism>
<gene>
    <name evidence="2" type="primary">WBGene00272149</name>
</gene>
<evidence type="ECO:0000256" key="1">
    <source>
        <dbReference type="SAM" id="MobiDB-lite"/>
    </source>
</evidence>
<dbReference type="Proteomes" id="UP000005239">
    <property type="component" value="Unassembled WGS sequence"/>
</dbReference>
<name>A0A2A6BU35_PRIPA</name>
<reference evidence="2" key="2">
    <citation type="submission" date="2022-06" db="UniProtKB">
        <authorList>
            <consortium name="EnsemblMetazoa"/>
        </authorList>
    </citation>
    <scope>IDENTIFICATION</scope>
    <source>
        <strain evidence="2">PS312</strain>
    </source>
</reference>
<dbReference type="AlphaFoldDB" id="A0A2A6BU35"/>
<accession>A0A8R1YMY2</accession>
<evidence type="ECO:0000313" key="3">
    <source>
        <dbReference type="Proteomes" id="UP000005239"/>
    </source>
</evidence>